<dbReference type="PROSITE" id="PS51756">
    <property type="entry name" value="LXG"/>
    <property type="match status" value="1"/>
</dbReference>
<organism evidence="4 5">
    <name type="scientific">Carnobacterium divergens</name>
    <name type="common">Lactobacillus divergens</name>
    <dbReference type="NCBI Taxonomy" id="2748"/>
    <lineage>
        <taxon>Bacteria</taxon>
        <taxon>Bacillati</taxon>
        <taxon>Bacillota</taxon>
        <taxon>Bacilli</taxon>
        <taxon>Lactobacillales</taxon>
        <taxon>Carnobacteriaceae</taxon>
        <taxon>Carnobacterium</taxon>
    </lineage>
</organism>
<comment type="similarity">
    <text evidence="1">In the N-terminal section; belongs to the LXG family.</text>
</comment>
<evidence type="ECO:0000313" key="4">
    <source>
        <dbReference type="EMBL" id="MDT1973368.1"/>
    </source>
</evidence>
<comment type="caution">
    <text evidence="4">The sequence shown here is derived from an EMBL/GenBank/DDBJ whole genome shotgun (WGS) entry which is preliminary data.</text>
</comment>
<dbReference type="InterPro" id="IPR006829">
    <property type="entry name" value="LXG_dom"/>
</dbReference>
<evidence type="ECO:0000256" key="1">
    <source>
        <dbReference type="ARBA" id="ARBA00034117"/>
    </source>
</evidence>
<protein>
    <submittedName>
        <fullName evidence="4">T7SS effector LXG polymorphic toxin</fullName>
    </submittedName>
</protein>
<reference evidence="4" key="1">
    <citation type="submission" date="2022-04" db="EMBL/GenBank/DDBJ databases">
        <title>Draft genome sequences of lactic acid bacteria (LAB) strains involved in meat spoilage.</title>
        <authorList>
            <person name="Palevich N."/>
        </authorList>
    </citation>
    <scope>NUCLEOTIDE SEQUENCE</scope>
    <source>
        <strain evidence="4">9-14</strain>
    </source>
</reference>
<name>A0AAW8RAV8_CARDV</name>
<dbReference type="CDD" id="cd00085">
    <property type="entry name" value="HNHc"/>
    <property type="match status" value="1"/>
</dbReference>
<evidence type="ECO:0000256" key="2">
    <source>
        <dbReference type="SAM" id="Coils"/>
    </source>
</evidence>
<gene>
    <name evidence="4" type="ORF">MX635_03060</name>
</gene>
<keyword evidence="2" id="KW-0175">Coiled coil</keyword>
<feature type="coiled-coil region" evidence="2">
    <location>
        <begin position="208"/>
        <end position="243"/>
    </location>
</feature>
<dbReference type="Proteomes" id="UP001249945">
    <property type="component" value="Unassembled WGS sequence"/>
</dbReference>
<accession>A0AAW8RAV8</accession>
<proteinExistence type="inferred from homology"/>
<dbReference type="Pfam" id="PF04740">
    <property type="entry name" value="LXG"/>
    <property type="match status" value="1"/>
</dbReference>
<dbReference type="InterPro" id="IPR003615">
    <property type="entry name" value="HNH_nuc"/>
</dbReference>
<evidence type="ECO:0000313" key="5">
    <source>
        <dbReference type="Proteomes" id="UP001249945"/>
    </source>
</evidence>
<dbReference type="EMBL" id="JALRMR010000003">
    <property type="protein sequence ID" value="MDT1973368.1"/>
    <property type="molecule type" value="Genomic_DNA"/>
</dbReference>
<dbReference type="RefSeq" id="WP_311780004.1">
    <property type="nucleotide sequence ID" value="NZ_JALRMR010000003.1"/>
</dbReference>
<evidence type="ECO:0000259" key="3">
    <source>
        <dbReference type="PROSITE" id="PS51756"/>
    </source>
</evidence>
<dbReference type="AlphaFoldDB" id="A0AAW8RAV8"/>
<feature type="domain" description="LXG" evidence="3">
    <location>
        <begin position="1"/>
        <end position="235"/>
    </location>
</feature>
<sequence>MGFHVETAEMKKALEHYQKLSKTAQEQLDNAKSSMNGIIKSNAMHGQVGKAITADINNNKNAVLVGLKNSYKLVESDLQQTYADFLGTTGETSESAVLDEEVLTKEKTAIDSFKTEHKEKRQSIQSTYNDIADLISLAMPSSSSFTNACEESKKQLDKIIQKVNEFDNKQQSSSAEEIIDVLSQQIKMSETASGLSYTDSRFMEFVSRTELAEAIKDIDNQIAEAEKQAKLEAEAEAKKKQEKWADRHPVENFLQSMSDSIGGWWGNVVEGTKNLSIPQEFKDILLFGEGFIGGAGSMVSSIAIGAAQLIHLGYELRDVGLNFITGTQSPQWKLDDIKGAWENTKAIGKTLGTVAIGVNAMLHPQLLLTDPLSREAAKQTFEMGAGIVNTIVNDIKSGNAYEIGGYVFDVASMFIGVGEVSAALKGTKLAGKLAEGLNAFKVAGKATTLSKLGKVTSIVDKALKYGDDAAKAFATKLKNIPMPIMDEVALAGGGSFKVVGKGTLGDYMKAAKANFSKGSGAVDDVGKKASGLNGKLIRDYIKDVETHTGRKLSNNQTDKLKDALRNKKYERMSPKDVAKHRSEFNRKKNSMISDWEKETGQKWPVYTEEVIGKNGDVVRKIGDRYDAHHIIENSFGGDNEWWNIHPAKFPNEHQAGIHKAGSPARQLFK</sequence>